<protein>
    <submittedName>
        <fullName evidence="3">Uncharacterized protein</fullName>
    </submittedName>
</protein>
<dbReference type="Proteomes" id="UP000822688">
    <property type="component" value="Chromosome 8"/>
</dbReference>
<feature type="signal peptide" evidence="2">
    <location>
        <begin position="1"/>
        <end position="18"/>
    </location>
</feature>
<organism evidence="3 4">
    <name type="scientific">Ceratodon purpureus</name>
    <name type="common">Fire moss</name>
    <name type="synonym">Dicranum purpureum</name>
    <dbReference type="NCBI Taxonomy" id="3225"/>
    <lineage>
        <taxon>Eukaryota</taxon>
        <taxon>Viridiplantae</taxon>
        <taxon>Streptophyta</taxon>
        <taxon>Embryophyta</taxon>
        <taxon>Bryophyta</taxon>
        <taxon>Bryophytina</taxon>
        <taxon>Bryopsida</taxon>
        <taxon>Dicranidae</taxon>
        <taxon>Pseudoditrichales</taxon>
        <taxon>Ditrichaceae</taxon>
        <taxon>Ceratodon</taxon>
    </lineage>
</organism>
<accession>A0A8T0GUB5</accession>
<keyword evidence="4" id="KW-1185">Reference proteome</keyword>
<dbReference type="AlphaFoldDB" id="A0A8T0GUB5"/>
<gene>
    <name evidence="3" type="ORF">KC19_8G018200</name>
</gene>
<evidence type="ECO:0000256" key="1">
    <source>
        <dbReference type="SAM" id="MobiDB-lite"/>
    </source>
</evidence>
<reference evidence="3" key="1">
    <citation type="submission" date="2020-06" db="EMBL/GenBank/DDBJ databases">
        <title>WGS assembly of Ceratodon purpureus strain R40.</title>
        <authorList>
            <person name="Carey S.B."/>
            <person name="Jenkins J."/>
            <person name="Shu S."/>
            <person name="Lovell J.T."/>
            <person name="Sreedasyam A."/>
            <person name="Maumus F."/>
            <person name="Tiley G.P."/>
            <person name="Fernandez-Pozo N."/>
            <person name="Barry K."/>
            <person name="Chen C."/>
            <person name="Wang M."/>
            <person name="Lipzen A."/>
            <person name="Daum C."/>
            <person name="Saski C.A."/>
            <person name="Payton A.C."/>
            <person name="Mcbreen J.C."/>
            <person name="Conrad R.E."/>
            <person name="Kollar L.M."/>
            <person name="Olsson S."/>
            <person name="Huttunen S."/>
            <person name="Landis J.B."/>
            <person name="Wickett N.J."/>
            <person name="Johnson M.G."/>
            <person name="Rensing S.A."/>
            <person name="Grimwood J."/>
            <person name="Schmutz J."/>
            <person name="Mcdaniel S.F."/>
        </authorList>
    </citation>
    <scope>NUCLEOTIDE SEQUENCE</scope>
    <source>
        <strain evidence="3">R40</strain>
    </source>
</reference>
<evidence type="ECO:0000313" key="3">
    <source>
        <dbReference type="EMBL" id="KAG0563276.1"/>
    </source>
</evidence>
<feature type="region of interest" description="Disordered" evidence="1">
    <location>
        <begin position="29"/>
        <end position="49"/>
    </location>
</feature>
<proteinExistence type="predicted"/>
<feature type="chain" id="PRO_5035905400" evidence="2">
    <location>
        <begin position="19"/>
        <end position="49"/>
    </location>
</feature>
<comment type="caution">
    <text evidence="3">The sequence shown here is derived from an EMBL/GenBank/DDBJ whole genome shotgun (WGS) entry which is preliminary data.</text>
</comment>
<dbReference type="EMBL" id="CM026429">
    <property type="protein sequence ID" value="KAG0563276.1"/>
    <property type="molecule type" value="Genomic_DNA"/>
</dbReference>
<sequence length="49" mass="5856">MIICFSSWTWMSSLKVIGTLHLFQYNSTQRPHSRNQPQHVYKYSQPLSQ</sequence>
<feature type="compositionally biased region" description="Polar residues" evidence="1">
    <location>
        <begin position="29"/>
        <end position="38"/>
    </location>
</feature>
<keyword evidence="2" id="KW-0732">Signal</keyword>
<evidence type="ECO:0000313" key="4">
    <source>
        <dbReference type="Proteomes" id="UP000822688"/>
    </source>
</evidence>
<name>A0A8T0GUB5_CERPU</name>
<evidence type="ECO:0000256" key="2">
    <source>
        <dbReference type="SAM" id="SignalP"/>
    </source>
</evidence>